<dbReference type="PANTHER" id="PTHR35391:SF7">
    <property type="entry name" value="C2H2-TYPE DOMAIN-CONTAINING PROTEIN"/>
    <property type="match status" value="1"/>
</dbReference>
<sequence length="157" mass="18749">MNKNEDIFAFEWCSEPLDKKALSESEWRRHIDRDLKPYICLSEECQEVHPVYSTFNEWYSHMNCHSRRWYRQIYLSPTWVCTICEFNSGVYSNPQDLYSHLQESHDGDYTNEQLRVISQQSKIKQPRAWDNCLLCGFTVEEEDTEGTTGFLNEQTEN</sequence>
<dbReference type="STRING" id="452589.G9P2V7"/>
<proteinExistence type="predicted"/>
<organism evidence="1 2">
    <name type="scientific">Hypocrea atroviridis (strain ATCC 20476 / IMI 206040)</name>
    <name type="common">Trichoderma atroviride</name>
    <dbReference type="NCBI Taxonomy" id="452589"/>
    <lineage>
        <taxon>Eukaryota</taxon>
        <taxon>Fungi</taxon>
        <taxon>Dikarya</taxon>
        <taxon>Ascomycota</taxon>
        <taxon>Pezizomycotina</taxon>
        <taxon>Sordariomycetes</taxon>
        <taxon>Hypocreomycetidae</taxon>
        <taxon>Hypocreales</taxon>
        <taxon>Hypocreaceae</taxon>
        <taxon>Trichoderma</taxon>
    </lineage>
</organism>
<dbReference type="PANTHER" id="PTHR35391">
    <property type="entry name" value="C2H2-TYPE DOMAIN-CONTAINING PROTEIN-RELATED"/>
    <property type="match status" value="1"/>
</dbReference>
<dbReference type="eggNOG" id="KOG0198">
    <property type="taxonomic scope" value="Eukaryota"/>
</dbReference>
<dbReference type="KEGG" id="tatv:25780406"/>
<accession>G9P2V7</accession>
<dbReference type="OrthoDB" id="4574581at2759"/>
<reference evidence="1 2" key="1">
    <citation type="journal article" date="2011" name="Genome Biol.">
        <title>Comparative genome sequence analysis underscores mycoparasitism as the ancestral life style of Trichoderma.</title>
        <authorList>
            <person name="Kubicek C.P."/>
            <person name="Herrera-Estrella A."/>
            <person name="Seidl-Seiboth V."/>
            <person name="Martinez D.A."/>
            <person name="Druzhinina I.S."/>
            <person name="Thon M."/>
            <person name="Zeilinger S."/>
            <person name="Casas-Flores S."/>
            <person name="Horwitz B.A."/>
            <person name="Mukherjee P.K."/>
            <person name="Mukherjee M."/>
            <person name="Kredics L."/>
            <person name="Alcaraz L.D."/>
            <person name="Aerts A."/>
            <person name="Antal Z."/>
            <person name="Atanasova L."/>
            <person name="Cervantes-Badillo M.G."/>
            <person name="Challacombe J."/>
            <person name="Chertkov O."/>
            <person name="McCluskey K."/>
            <person name="Coulpier F."/>
            <person name="Deshpande N."/>
            <person name="von Doehren H."/>
            <person name="Ebbole D.J."/>
            <person name="Esquivel-Naranjo E.U."/>
            <person name="Fekete E."/>
            <person name="Flipphi M."/>
            <person name="Glaser F."/>
            <person name="Gomez-Rodriguez E.Y."/>
            <person name="Gruber S."/>
            <person name="Han C."/>
            <person name="Henrissat B."/>
            <person name="Hermosa R."/>
            <person name="Hernandez-Onate M."/>
            <person name="Karaffa L."/>
            <person name="Kosti I."/>
            <person name="Le Crom S."/>
            <person name="Lindquist E."/>
            <person name="Lucas S."/>
            <person name="Luebeck M."/>
            <person name="Luebeck P.S."/>
            <person name="Margeot A."/>
            <person name="Metz B."/>
            <person name="Misra M."/>
            <person name="Nevalainen H."/>
            <person name="Omann M."/>
            <person name="Packer N."/>
            <person name="Perrone G."/>
            <person name="Uresti-Rivera E.E."/>
            <person name="Salamov A."/>
            <person name="Schmoll M."/>
            <person name="Seiboth B."/>
            <person name="Shapiro H."/>
            <person name="Sukno S."/>
            <person name="Tamayo-Ramos J.A."/>
            <person name="Tisch D."/>
            <person name="Wiest A."/>
            <person name="Wilkinson H.H."/>
            <person name="Zhang M."/>
            <person name="Coutinho P.M."/>
            <person name="Kenerley C.M."/>
            <person name="Monte E."/>
            <person name="Baker S.E."/>
            <person name="Grigoriev I.V."/>
        </authorList>
    </citation>
    <scope>NUCLEOTIDE SEQUENCE [LARGE SCALE GENOMIC DNA]</scope>
    <source>
        <strain evidence="2">ATCC 20476 / IMI 206040</strain>
    </source>
</reference>
<protein>
    <recommendedName>
        <fullName evidence="3">C2H2-type domain-containing protein</fullName>
    </recommendedName>
</protein>
<dbReference type="GeneID" id="25780406"/>
<gene>
    <name evidence="1" type="ORF">TRIATDRAFT_294571</name>
</gene>
<dbReference type="EMBL" id="ABDG02000026">
    <property type="protein sequence ID" value="EHK43570.1"/>
    <property type="molecule type" value="Genomic_DNA"/>
</dbReference>
<name>G9P2V7_HYPAI</name>
<dbReference type="AlphaFoldDB" id="G9P2V7"/>
<keyword evidence="2" id="KW-1185">Reference proteome</keyword>
<dbReference type="HOGENOM" id="CLU_1678148_0_0_1"/>
<evidence type="ECO:0008006" key="3">
    <source>
        <dbReference type="Google" id="ProtNLM"/>
    </source>
</evidence>
<evidence type="ECO:0000313" key="2">
    <source>
        <dbReference type="Proteomes" id="UP000005426"/>
    </source>
</evidence>
<evidence type="ECO:0000313" key="1">
    <source>
        <dbReference type="EMBL" id="EHK43570.1"/>
    </source>
</evidence>
<comment type="caution">
    <text evidence="1">The sequence shown here is derived from an EMBL/GenBank/DDBJ whole genome shotgun (WGS) entry which is preliminary data.</text>
</comment>
<dbReference type="Proteomes" id="UP000005426">
    <property type="component" value="Unassembled WGS sequence"/>
</dbReference>